<dbReference type="RefSeq" id="WP_020936142.1">
    <property type="nucleotide sequence ID" value="NC_021921.1"/>
</dbReference>
<evidence type="ECO:0000313" key="2">
    <source>
        <dbReference type="EMBL" id="ERJ05418.1"/>
    </source>
</evidence>
<dbReference type="EMBL" id="AFNT02000033">
    <property type="protein sequence ID" value="ERJ05418.1"/>
    <property type="molecule type" value="Genomic_DNA"/>
</dbReference>
<dbReference type="SUPFAM" id="SSF55961">
    <property type="entry name" value="Bet v1-like"/>
    <property type="match status" value="1"/>
</dbReference>
<reference evidence="2 3" key="2">
    <citation type="journal article" date="2013" name="PLoS ONE">
        <title>INDIGO - INtegrated Data Warehouse of MIcrobial GenOmes with Examples from the Red Sea Extremophiles.</title>
        <authorList>
            <person name="Alam I."/>
            <person name="Antunes A."/>
            <person name="Kamau A.A."/>
            <person name="Ba Alawi W."/>
            <person name="Kalkatawi M."/>
            <person name="Stingl U."/>
            <person name="Bajic V.B."/>
        </authorList>
    </citation>
    <scope>NUCLEOTIDE SEQUENCE [LARGE SCALE GENOMIC DNA]</scope>
    <source>
        <strain evidence="2 3">SARL4B</strain>
    </source>
</reference>
<gene>
    <name evidence="2" type="ORF">HLRTI_002573</name>
    <name evidence="1" type="ORF">HTIA_1219</name>
</gene>
<dbReference type="EMBL" id="HF571520">
    <property type="protein sequence ID" value="CCQ33355.1"/>
    <property type="molecule type" value="Genomic_DNA"/>
</dbReference>
<dbReference type="InterPro" id="IPR023393">
    <property type="entry name" value="START-like_dom_sf"/>
</dbReference>
<name>S6D2J5_9EURY</name>
<dbReference type="KEGG" id="hti:HTIA_1219"/>
<proteinExistence type="predicted"/>
<evidence type="ECO:0000313" key="1">
    <source>
        <dbReference type="EMBL" id="CCQ33355.1"/>
    </source>
</evidence>
<evidence type="ECO:0000313" key="3">
    <source>
        <dbReference type="Proteomes" id="UP000003861"/>
    </source>
</evidence>
<evidence type="ECO:0000313" key="4">
    <source>
        <dbReference type="Proteomes" id="UP000015381"/>
    </source>
</evidence>
<dbReference type="GeneID" id="23800223"/>
<dbReference type="Proteomes" id="UP000003861">
    <property type="component" value="Unassembled WGS sequence"/>
</dbReference>
<dbReference type="HOGENOM" id="CLU_134203_0_0_2"/>
<protein>
    <submittedName>
        <fullName evidence="2">Polyketide cyclase / dehydrase</fullName>
    </submittedName>
</protein>
<dbReference type="eggNOG" id="arCOG08174">
    <property type="taxonomic scope" value="Archaea"/>
</dbReference>
<sequence>MEEVTVSRDVAAEPGAIRAGFEDVAAFMRAAGFDEVDIEGDRMAVSRAIGLAELSLTLEAVETDAEFACEQVEGMFEEMRTTYRFEGGEDGTTVTAQTEFELGGVVGAVLDATLIKRKRTQELEDQLAYLDRVATDTA</sequence>
<reference evidence="2 3" key="1">
    <citation type="journal article" date="2011" name="J. Bacteriol.">
        <title>Genome sequence of Halorhabdus tiamatea, the first archaeon isolated from a deep-sea anoxic brine lake.</title>
        <authorList>
            <person name="Antunes A."/>
            <person name="Alam I."/>
            <person name="Bajic V.B."/>
            <person name="Stingl U."/>
        </authorList>
    </citation>
    <scope>NUCLEOTIDE SEQUENCE [LARGE SCALE GENOMIC DNA]</scope>
    <source>
        <strain evidence="2 3">SARL4B</strain>
    </source>
</reference>
<dbReference type="Gene3D" id="3.30.530.20">
    <property type="match status" value="1"/>
</dbReference>
<dbReference type="Proteomes" id="UP000015381">
    <property type="component" value="Chromosome I"/>
</dbReference>
<organism evidence="1 4">
    <name type="scientific">Halorhabdus tiamatea SARL4B</name>
    <dbReference type="NCBI Taxonomy" id="1033806"/>
    <lineage>
        <taxon>Archaea</taxon>
        <taxon>Methanobacteriati</taxon>
        <taxon>Methanobacteriota</taxon>
        <taxon>Stenosarchaea group</taxon>
        <taxon>Halobacteria</taxon>
        <taxon>Halobacteriales</taxon>
        <taxon>Haloarculaceae</taxon>
        <taxon>Halorhabdus</taxon>
    </lineage>
</organism>
<accession>S6D2J5</accession>
<reference evidence="1 4" key="3">
    <citation type="journal article" date="2014" name="Environ. Microbiol.">
        <title>Halorhabdus tiamatea: proteogenomics and glycosidase activity measurements identify the first cultivated euryarchaeon from a deep-sea anoxic brine lake as potential polysaccharide degrader.</title>
        <authorList>
            <person name="Werner J."/>
            <person name="Ferrer M."/>
            <person name="Michel G."/>
            <person name="Mann A.J."/>
            <person name="Huang S."/>
            <person name="Juarez S."/>
            <person name="Ciordia S."/>
            <person name="Albar J.P."/>
            <person name="Alcaide M."/>
            <person name="La Cono V."/>
            <person name="Yakimov M.M."/>
            <person name="Antunes A."/>
            <person name="Taborda M."/>
            <person name="Da Costa M.S."/>
            <person name="Amann R.I."/>
            <person name="Gloeckner F.O."/>
            <person name="Golyshina O.V."/>
            <person name="Golyshin P.N."/>
            <person name="Teeling H."/>
        </authorList>
    </citation>
    <scope>NUCLEOTIDE SEQUENCE [LARGE SCALE GENOMIC DNA]</scope>
    <source>
        <strain evidence="4">SARL4B</strain>
        <strain evidence="1">Type strain: SARL4B</strain>
    </source>
</reference>
<keyword evidence="4" id="KW-1185">Reference proteome</keyword>
<dbReference type="AlphaFoldDB" id="S6D2J5"/>